<dbReference type="InterPro" id="IPR037185">
    <property type="entry name" value="EmrE-like"/>
</dbReference>
<proteinExistence type="inferred from homology"/>
<keyword evidence="5 6" id="KW-0472">Membrane</keyword>
<feature type="transmembrane region" description="Helical" evidence="6">
    <location>
        <begin position="37"/>
        <end position="57"/>
    </location>
</feature>
<feature type="domain" description="EamA" evidence="7">
    <location>
        <begin position="11"/>
        <end position="138"/>
    </location>
</feature>
<feature type="transmembrane region" description="Helical" evidence="6">
    <location>
        <begin position="148"/>
        <end position="168"/>
    </location>
</feature>
<dbReference type="RefSeq" id="WP_110389416.1">
    <property type="nucleotide sequence ID" value="NZ_CALCOA010000108.1"/>
</dbReference>
<feature type="transmembrane region" description="Helical" evidence="6">
    <location>
        <begin position="123"/>
        <end position="142"/>
    </location>
</feature>
<evidence type="ECO:0000256" key="4">
    <source>
        <dbReference type="ARBA" id="ARBA00022989"/>
    </source>
</evidence>
<feature type="transmembrane region" description="Helical" evidence="6">
    <location>
        <begin position="180"/>
        <end position="202"/>
    </location>
</feature>
<comment type="caution">
    <text evidence="8">The sequence shown here is derived from an EMBL/GenBank/DDBJ whole genome shotgun (WGS) entry which is preliminary data.</text>
</comment>
<keyword evidence="3 6" id="KW-0812">Transmembrane</keyword>
<feature type="transmembrane region" description="Helical" evidence="6">
    <location>
        <begin position="244"/>
        <end position="263"/>
    </location>
</feature>
<dbReference type="SUPFAM" id="SSF103481">
    <property type="entry name" value="Multidrug resistance efflux transporter EmrE"/>
    <property type="match status" value="2"/>
</dbReference>
<feature type="transmembrane region" description="Helical" evidence="6">
    <location>
        <begin position="214"/>
        <end position="237"/>
    </location>
</feature>
<reference evidence="8 9" key="1">
    <citation type="submission" date="2018-05" db="EMBL/GenBank/DDBJ databases">
        <title>Genomic Encyclopedia of Type Strains, Phase IV (KMG-IV): sequencing the most valuable type-strain genomes for metagenomic binning, comparative biology and taxonomic classification.</title>
        <authorList>
            <person name="Goeker M."/>
        </authorList>
    </citation>
    <scope>NUCLEOTIDE SEQUENCE [LARGE SCALE GENOMIC DNA]</scope>
    <source>
        <strain evidence="8 9">DSM 29661</strain>
    </source>
</reference>
<dbReference type="PANTHER" id="PTHR32322:SF2">
    <property type="entry name" value="EAMA DOMAIN-CONTAINING PROTEIN"/>
    <property type="match status" value="1"/>
</dbReference>
<keyword evidence="4 6" id="KW-1133">Transmembrane helix</keyword>
<evidence type="ECO:0000313" key="8">
    <source>
        <dbReference type="EMBL" id="PXX82131.1"/>
    </source>
</evidence>
<dbReference type="Pfam" id="PF00892">
    <property type="entry name" value="EamA"/>
    <property type="match status" value="2"/>
</dbReference>
<evidence type="ECO:0000256" key="3">
    <source>
        <dbReference type="ARBA" id="ARBA00022692"/>
    </source>
</evidence>
<comment type="similarity">
    <text evidence="2">Belongs to the EamA transporter family.</text>
</comment>
<feature type="transmembrane region" description="Helical" evidence="6">
    <location>
        <begin position="97"/>
        <end position="116"/>
    </location>
</feature>
<feature type="transmembrane region" description="Helical" evidence="6">
    <location>
        <begin position="69"/>
        <end position="91"/>
    </location>
</feature>
<sequence>MSFPASWRAPALLLALWLIWGYNWVVSKTGLHWMGALEFAVGRTVLATLTLGLILLGSRRALAPPPWRATLWLGLTQTTGFTGLTHLALVAGGAGKVSVLAYTMPFWTLPLAWLWLGERVRGGQWLAIGLALLGLLAILEPWRASHTAGLPEVLALAGGVSWAASAIIAKQLRASHQVDVLALTFWQMLYGLPPLLALAWLWPGAPTAWAEPGLWLTLGFAGVFAGGIGWLMWLMLLGRLSAGAAGLNVLIIPAIAVLAAWLQLGEQPSSAECIGMALIALALTLLALRKSR</sequence>
<name>A0A318KWD6_9NEIS</name>
<evidence type="ECO:0000256" key="5">
    <source>
        <dbReference type="ARBA" id="ARBA00023136"/>
    </source>
</evidence>
<feature type="domain" description="EamA" evidence="7">
    <location>
        <begin position="153"/>
        <end position="286"/>
    </location>
</feature>
<evidence type="ECO:0000256" key="1">
    <source>
        <dbReference type="ARBA" id="ARBA00004141"/>
    </source>
</evidence>
<evidence type="ECO:0000313" key="9">
    <source>
        <dbReference type="Proteomes" id="UP000247555"/>
    </source>
</evidence>
<keyword evidence="9" id="KW-1185">Reference proteome</keyword>
<dbReference type="EMBL" id="QJKI01000001">
    <property type="protein sequence ID" value="PXX82131.1"/>
    <property type="molecule type" value="Genomic_DNA"/>
</dbReference>
<gene>
    <name evidence="8" type="ORF">DFR34_101366</name>
</gene>
<feature type="transmembrane region" description="Helical" evidence="6">
    <location>
        <begin position="269"/>
        <end position="288"/>
    </location>
</feature>
<dbReference type="PANTHER" id="PTHR32322">
    <property type="entry name" value="INNER MEMBRANE TRANSPORTER"/>
    <property type="match status" value="1"/>
</dbReference>
<evidence type="ECO:0000259" key="7">
    <source>
        <dbReference type="Pfam" id="PF00892"/>
    </source>
</evidence>
<evidence type="ECO:0000256" key="6">
    <source>
        <dbReference type="SAM" id="Phobius"/>
    </source>
</evidence>
<dbReference type="OrthoDB" id="5430053at2"/>
<dbReference type="InterPro" id="IPR050638">
    <property type="entry name" value="AA-Vitamin_Transporters"/>
</dbReference>
<protein>
    <submittedName>
        <fullName evidence="8">EamA-like transporter family protein</fullName>
    </submittedName>
</protein>
<accession>A0A318KWD6</accession>
<evidence type="ECO:0000256" key="2">
    <source>
        <dbReference type="ARBA" id="ARBA00007362"/>
    </source>
</evidence>
<comment type="subcellular location">
    <subcellularLocation>
        <location evidence="1">Membrane</location>
        <topology evidence="1">Multi-pass membrane protein</topology>
    </subcellularLocation>
</comment>
<dbReference type="AlphaFoldDB" id="A0A318KWD6"/>
<dbReference type="GO" id="GO:0016020">
    <property type="term" value="C:membrane"/>
    <property type="evidence" value="ECO:0007669"/>
    <property type="project" value="UniProtKB-SubCell"/>
</dbReference>
<dbReference type="Proteomes" id="UP000247555">
    <property type="component" value="Unassembled WGS sequence"/>
</dbReference>
<organism evidence="8 9">
    <name type="scientific">Rivihabitans pingtungensis</name>
    <dbReference type="NCBI Taxonomy" id="1054498"/>
    <lineage>
        <taxon>Bacteria</taxon>
        <taxon>Pseudomonadati</taxon>
        <taxon>Pseudomonadota</taxon>
        <taxon>Betaproteobacteria</taxon>
        <taxon>Neisseriales</taxon>
        <taxon>Aquaspirillaceae</taxon>
        <taxon>Rivihabitans</taxon>
    </lineage>
</organism>
<dbReference type="InterPro" id="IPR000620">
    <property type="entry name" value="EamA_dom"/>
</dbReference>